<evidence type="ECO:0000256" key="11">
    <source>
        <dbReference type="ARBA" id="ARBA00023133"/>
    </source>
</evidence>
<dbReference type="SUPFAM" id="SSF54373">
    <property type="entry name" value="FAD-linked reductases, C-terminal domain"/>
    <property type="match status" value="1"/>
</dbReference>
<evidence type="ECO:0000256" key="4">
    <source>
        <dbReference type="ARBA" id="ARBA00004744"/>
    </source>
</evidence>
<dbReference type="InterPro" id="IPR002937">
    <property type="entry name" value="Amino_oxidase"/>
</dbReference>
<sequence>MAVIGGGVSGLRAARRLAEAGADVTVLEASPRIGGQVHTVEVAGVPVDTGAEAMHLGAPGVTDLLDSLGLTDDMVTARPGASWIVTPRGLRRLPAGVGPAGPTRLRPVLRSGVMTVPGLVRAGLEPIVAQRVGGIDLSPGEDRSVGDFVGSRFGGQVVDRFVDPLLGSLHAGDVRTLSLRATTPSLVPAATAGRSLVRKRRPARTGAAPTMSFVSWREGLDRVVTALASGLDVHTDTPVEVVERLTPGEGRERGGYRVVVGGSDPRTLDVDGLVLATPGDVTARLLAEVSPEASAPLTLTDRASVATIVLAYPRHVVEALPAFRGTGVLVPSRVGSLLKAATFLSTKWPQLDHPEWYFCRLSAGRAGDDRLASFDDDELLARVRGDLRTIIGLDVAPRHALVQRWPHAMPQLTVGHPDRVATARAALPAGVTIAGSSYDGVGIASCLTSATRAADTLLDHLGLTATQGDRPV</sequence>
<keyword evidence="8 12" id="KW-0285">Flavoprotein</keyword>
<dbReference type="Pfam" id="PF01593">
    <property type="entry name" value="Amino_oxidase"/>
    <property type="match status" value="1"/>
</dbReference>
<keyword evidence="9 12" id="KW-0274">FAD</keyword>
<organism evidence="14 15">
    <name type="scientific">Mobilicoccus pelagius NBRC 104925</name>
    <dbReference type="NCBI Taxonomy" id="1089455"/>
    <lineage>
        <taxon>Bacteria</taxon>
        <taxon>Bacillati</taxon>
        <taxon>Actinomycetota</taxon>
        <taxon>Actinomycetes</taxon>
        <taxon>Micrococcales</taxon>
        <taxon>Dermatophilaceae</taxon>
        <taxon>Mobilicoccus</taxon>
    </lineage>
</organism>
<evidence type="ECO:0000256" key="9">
    <source>
        <dbReference type="ARBA" id="ARBA00022827"/>
    </source>
</evidence>
<dbReference type="eggNOG" id="COG1232">
    <property type="taxonomic scope" value="Bacteria"/>
</dbReference>
<comment type="pathway">
    <text evidence="4 12">Porphyrin-containing compound metabolism; protoheme biosynthesis.</text>
</comment>
<dbReference type="EMBL" id="BAFE01000076">
    <property type="protein sequence ID" value="GAB49263.1"/>
    <property type="molecule type" value="Genomic_DNA"/>
</dbReference>
<comment type="cofactor">
    <cofactor evidence="2 12">
        <name>FAD</name>
        <dbReference type="ChEBI" id="CHEBI:57692"/>
    </cofactor>
</comment>
<keyword evidence="11 12" id="KW-0350">Heme biosynthesis</keyword>
<dbReference type="Gene3D" id="3.90.660.20">
    <property type="entry name" value="Protoporphyrinogen oxidase, mitochondrial, domain 2"/>
    <property type="match status" value="1"/>
</dbReference>
<evidence type="ECO:0000256" key="10">
    <source>
        <dbReference type="ARBA" id="ARBA00023002"/>
    </source>
</evidence>
<feature type="domain" description="Amine oxidase" evidence="13">
    <location>
        <begin position="8"/>
        <end position="458"/>
    </location>
</feature>
<accession>H5UU55</accession>
<dbReference type="GO" id="GO:0004729">
    <property type="term" value="F:oxygen-dependent protoporphyrinogen oxidase activity"/>
    <property type="evidence" value="ECO:0007669"/>
    <property type="project" value="UniProtKB-UniRule"/>
</dbReference>
<evidence type="ECO:0000256" key="1">
    <source>
        <dbReference type="ARBA" id="ARBA00001755"/>
    </source>
</evidence>
<evidence type="ECO:0000256" key="2">
    <source>
        <dbReference type="ARBA" id="ARBA00001974"/>
    </source>
</evidence>
<protein>
    <recommendedName>
        <fullName evidence="7 12">Coproporphyrinogen III oxidase</fullName>
        <ecNumber evidence="6 12">1.3.3.15</ecNumber>
    </recommendedName>
</protein>
<dbReference type="InterPro" id="IPR036188">
    <property type="entry name" value="FAD/NAD-bd_sf"/>
</dbReference>
<evidence type="ECO:0000259" key="13">
    <source>
        <dbReference type="Pfam" id="PF01593"/>
    </source>
</evidence>
<evidence type="ECO:0000256" key="3">
    <source>
        <dbReference type="ARBA" id="ARBA00002185"/>
    </source>
</evidence>
<keyword evidence="15" id="KW-1185">Reference proteome</keyword>
<dbReference type="Gene3D" id="1.10.3110.10">
    <property type="entry name" value="protoporphyrinogen ix oxidase, domain 3"/>
    <property type="match status" value="1"/>
</dbReference>
<evidence type="ECO:0000256" key="7">
    <source>
        <dbReference type="ARBA" id="ARBA00019046"/>
    </source>
</evidence>
<keyword evidence="10 12" id="KW-0560">Oxidoreductase</keyword>
<dbReference type="Proteomes" id="UP000004367">
    <property type="component" value="Unassembled WGS sequence"/>
</dbReference>
<dbReference type="Gene3D" id="3.50.50.60">
    <property type="entry name" value="FAD/NAD(P)-binding domain"/>
    <property type="match status" value="1"/>
</dbReference>
<dbReference type="UniPathway" id="UPA00252"/>
<comment type="similarity">
    <text evidence="5 12">Belongs to the protoporphyrinogen/coproporphyrinogen oxidase family. Coproporphyrinogen III oxidase subfamily.</text>
</comment>
<comment type="subcellular location">
    <subcellularLocation>
        <location evidence="12">Cytoplasm</location>
    </subcellularLocation>
</comment>
<keyword evidence="12" id="KW-0963">Cytoplasm</keyword>
<proteinExistence type="inferred from homology"/>
<evidence type="ECO:0000256" key="12">
    <source>
        <dbReference type="RuleBase" id="RU364052"/>
    </source>
</evidence>
<comment type="caution">
    <text evidence="14">The sequence shown here is derived from an EMBL/GenBank/DDBJ whole genome shotgun (WGS) entry which is preliminary data.</text>
</comment>
<comment type="function">
    <text evidence="3 12">Involved in coproporphyrin-dependent heme b biosynthesis. Catalyzes the oxidation of coproporphyrinogen III to coproporphyrin III.</text>
</comment>
<evidence type="ECO:0000313" key="15">
    <source>
        <dbReference type="Proteomes" id="UP000004367"/>
    </source>
</evidence>
<dbReference type="EC" id="1.3.3.15" evidence="6 12"/>
<evidence type="ECO:0000256" key="6">
    <source>
        <dbReference type="ARBA" id="ARBA00012402"/>
    </source>
</evidence>
<comment type="catalytic activity">
    <reaction evidence="1">
        <text>coproporphyrinogen III + 3 O2 = coproporphyrin III + 3 H2O2</text>
        <dbReference type="Rhea" id="RHEA:43436"/>
        <dbReference type="ChEBI" id="CHEBI:15379"/>
        <dbReference type="ChEBI" id="CHEBI:16240"/>
        <dbReference type="ChEBI" id="CHEBI:57309"/>
        <dbReference type="ChEBI" id="CHEBI:131725"/>
        <dbReference type="EC" id="1.3.3.15"/>
    </reaction>
    <physiologicalReaction direction="left-to-right" evidence="1">
        <dbReference type="Rhea" id="RHEA:43437"/>
    </physiologicalReaction>
</comment>
<evidence type="ECO:0000256" key="8">
    <source>
        <dbReference type="ARBA" id="ARBA00022630"/>
    </source>
</evidence>
<dbReference type="InterPro" id="IPR004572">
    <property type="entry name" value="Protoporphyrinogen_oxidase"/>
</dbReference>
<evidence type="ECO:0000313" key="14">
    <source>
        <dbReference type="EMBL" id="GAB49263.1"/>
    </source>
</evidence>
<gene>
    <name evidence="14" type="ORF">MOPEL_099_00630</name>
</gene>
<dbReference type="GO" id="GO:0005737">
    <property type="term" value="C:cytoplasm"/>
    <property type="evidence" value="ECO:0007669"/>
    <property type="project" value="UniProtKB-SubCell"/>
</dbReference>
<dbReference type="InterPro" id="IPR050464">
    <property type="entry name" value="Zeta_carotene_desat/Oxidored"/>
</dbReference>
<reference evidence="14 15" key="1">
    <citation type="submission" date="2012-02" db="EMBL/GenBank/DDBJ databases">
        <title>Whole genome shotgun sequence of Mobilicoccus pelagius NBRC 104925.</title>
        <authorList>
            <person name="Yoshida Y."/>
            <person name="Hosoyama A."/>
            <person name="Tsuchikane K."/>
            <person name="Katsumata H."/>
            <person name="Yamazaki S."/>
            <person name="Fujita N."/>
        </authorList>
    </citation>
    <scope>NUCLEOTIDE SEQUENCE [LARGE SCALE GENOMIC DNA]</scope>
    <source>
        <strain evidence="14 15">NBRC 104925</strain>
    </source>
</reference>
<dbReference type="AlphaFoldDB" id="H5UU55"/>
<dbReference type="GO" id="GO:0006783">
    <property type="term" value="P:heme biosynthetic process"/>
    <property type="evidence" value="ECO:0007669"/>
    <property type="project" value="UniProtKB-UniRule"/>
</dbReference>
<dbReference type="PANTHER" id="PTHR42923">
    <property type="entry name" value="PROTOPORPHYRINOGEN OXIDASE"/>
    <property type="match status" value="1"/>
</dbReference>
<dbReference type="SUPFAM" id="SSF51905">
    <property type="entry name" value="FAD/NAD(P)-binding domain"/>
    <property type="match status" value="1"/>
</dbReference>
<dbReference type="NCBIfam" id="TIGR00562">
    <property type="entry name" value="proto_IX_ox"/>
    <property type="match status" value="1"/>
</dbReference>
<name>H5UU55_9MICO</name>
<evidence type="ECO:0000256" key="5">
    <source>
        <dbReference type="ARBA" id="ARBA00008310"/>
    </source>
</evidence>
<dbReference type="PANTHER" id="PTHR42923:SF3">
    <property type="entry name" value="PROTOPORPHYRINOGEN OXIDASE"/>
    <property type="match status" value="1"/>
</dbReference>
<dbReference type="STRING" id="1089455.MOPEL_099_00630"/>